<organism evidence="1 2">
    <name type="scientific">Bauhinia variegata</name>
    <name type="common">Purple orchid tree</name>
    <name type="synonym">Phanera variegata</name>
    <dbReference type="NCBI Taxonomy" id="167791"/>
    <lineage>
        <taxon>Eukaryota</taxon>
        <taxon>Viridiplantae</taxon>
        <taxon>Streptophyta</taxon>
        <taxon>Embryophyta</taxon>
        <taxon>Tracheophyta</taxon>
        <taxon>Spermatophyta</taxon>
        <taxon>Magnoliopsida</taxon>
        <taxon>eudicotyledons</taxon>
        <taxon>Gunneridae</taxon>
        <taxon>Pentapetalae</taxon>
        <taxon>rosids</taxon>
        <taxon>fabids</taxon>
        <taxon>Fabales</taxon>
        <taxon>Fabaceae</taxon>
        <taxon>Cercidoideae</taxon>
        <taxon>Cercideae</taxon>
        <taxon>Bauhiniinae</taxon>
        <taxon>Bauhinia</taxon>
    </lineage>
</organism>
<proteinExistence type="predicted"/>
<evidence type="ECO:0000313" key="1">
    <source>
        <dbReference type="EMBL" id="KAI4328954.1"/>
    </source>
</evidence>
<keyword evidence="2" id="KW-1185">Reference proteome</keyword>
<reference evidence="1 2" key="1">
    <citation type="journal article" date="2022" name="DNA Res.">
        <title>Chromosomal-level genome assembly of the orchid tree Bauhinia variegata (Leguminosae; Cercidoideae) supports the allotetraploid origin hypothesis of Bauhinia.</title>
        <authorList>
            <person name="Zhong Y."/>
            <person name="Chen Y."/>
            <person name="Zheng D."/>
            <person name="Pang J."/>
            <person name="Liu Y."/>
            <person name="Luo S."/>
            <person name="Meng S."/>
            <person name="Qian L."/>
            <person name="Wei D."/>
            <person name="Dai S."/>
            <person name="Zhou R."/>
        </authorList>
    </citation>
    <scope>NUCLEOTIDE SEQUENCE [LARGE SCALE GENOMIC DNA]</scope>
    <source>
        <strain evidence="1">BV-YZ2020</strain>
    </source>
</reference>
<dbReference type="EMBL" id="CM039433">
    <property type="protein sequence ID" value="KAI4328954.1"/>
    <property type="molecule type" value="Genomic_DNA"/>
</dbReference>
<evidence type="ECO:0000313" key="2">
    <source>
        <dbReference type="Proteomes" id="UP000828941"/>
    </source>
</evidence>
<comment type="caution">
    <text evidence="1">The sequence shown here is derived from an EMBL/GenBank/DDBJ whole genome shotgun (WGS) entry which is preliminary data.</text>
</comment>
<gene>
    <name evidence="1" type="ORF">L6164_021264</name>
</gene>
<protein>
    <submittedName>
        <fullName evidence="1">Uncharacterized protein</fullName>
    </submittedName>
</protein>
<name>A0ACB9MZS2_BAUVA</name>
<dbReference type="Proteomes" id="UP000828941">
    <property type="component" value="Chromosome 8"/>
</dbReference>
<sequence length="346" mass="36506">MANQPPVRPWFRLASLRSGPAPAPAPAPVPEPRPAQVFPATSRTASAPPSPSKEQVPPPPAPAPARATAPPPPAFAVANSSSGSVANPSSTYSPPKANTTAHPNGSPKTVTVAAQSPKAKPSAPVPAPTPSPLTLPPSQVRASTENEPRIPAEAEPKAVLIEKTIEKPMSRSSGNGEYQRESGETRKPGNSHNGKHVAAKEIEGKEKGIHKKFSDAEDSGTRVITIAGENRGAVMEIVQSAKKHEFGEKPSYLHKKGNLKIKTSDAASGTSSHDESDLNKKDKNLKGRTSSAFPKTAFMNSNVQCVNNSLMYHTSCQHNDPGVHLVLSRKPSGEGFHVKEQVHGQK</sequence>
<accession>A0ACB9MZS2</accession>